<gene>
    <name evidence="4" type="ORF">ACIGW0_17140</name>
</gene>
<dbReference type="Pfam" id="PF00072">
    <property type="entry name" value="Response_reg"/>
    <property type="match status" value="1"/>
</dbReference>
<dbReference type="SUPFAM" id="SSF81606">
    <property type="entry name" value="PP2C-like"/>
    <property type="match status" value="1"/>
</dbReference>
<dbReference type="SUPFAM" id="SSF52172">
    <property type="entry name" value="CheY-like"/>
    <property type="match status" value="1"/>
</dbReference>
<dbReference type="InterPro" id="IPR036457">
    <property type="entry name" value="PPM-type-like_dom_sf"/>
</dbReference>
<dbReference type="InterPro" id="IPR001789">
    <property type="entry name" value="Sig_transdc_resp-reg_receiver"/>
</dbReference>
<dbReference type="PANTHER" id="PTHR43156">
    <property type="entry name" value="STAGE II SPORULATION PROTEIN E-RELATED"/>
    <property type="match status" value="1"/>
</dbReference>
<keyword evidence="1" id="KW-0378">Hydrolase</keyword>
<organism evidence="4 5">
    <name type="scientific">Streptomyces bikiniensis</name>
    <dbReference type="NCBI Taxonomy" id="1896"/>
    <lineage>
        <taxon>Bacteria</taxon>
        <taxon>Bacillati</taxon>
        <taxon>Actinomycetota</taxon>
        <taxon>Actinomycetes</taxon>
        <taxon>Kitasatosporales</taxon>
        <taxon>Streptomycetaceae</taxon>
        <taxon>Streptomyces</taxon>
    </lineage>
</organism>
<comment type="caution">
    <text evidence="4">The sequence shown here is derived from an EMBL/GenBank/DDBJ whole genome shotgun (WGS) entry which is preliminary data.</text>
</comment>
<reference evidence="4 5" key="1">
    <citation type="submission" date="2024-10" db="EMBL/GenBank/DDBJ databases">
        <title>The Natural Products Discovery Center: Release of the First 8490 Sequenced Strains for Exploring Actinobacteria Biosynthetic Diversity.</title>
        <authorList>
            <person name="Kalkreuter E."/>
            <person name="Kautsar S.A."/>
            <person name="Yang D."/>
            <person name="Bader C.D."/>
            <person name="Teijaro C.N."/>
            <person name="Fluegel L."/>
            <person name="Davis C.M."/>
            <person name="Simpson J.R."/>
            <person name="Lauterbach L."/>
            <person name="Steele A.D."/>
            <person name="Gui C."/>
            <person name="Meng S."/>
            <person name="Li G."/>
            <person name="Viehrig K."/>
            <person name="Ye F."/>
            <person name="Su P."/>
            <person name="Kiefer A.F."/>
            <person name="Nichols A."/>
            <person name="Cepeda A.J."/>
            <person name="Yan W."/>
            <person name="Fan B."/>
            <person name="Jiang Y."/>
            <person name="Adhikari A."/>
            <person name="Zheng C.-J."/>
            <person name="Schuster L."/>
            <person name="Cowan T.M."/>
            <person name="Smanski M.J."/>
            <person name="Chevrette M.G."/>
            <person name="De Carvalho L.P.S."/>
            <person name="Shen B."/>
        </authorList>
    </citation>
    <scope>NUCLEOTIDE SEQUENCE [LARGE SCALE GENOMIC DNA]</scope>
    <source>
        <strain evidence="4 5">NPDC053346</strain>
    </source>
</reference>
<dbReference type="EMBL" id="JBITYT010000007">
    <property type="protein sequence ID" value="MFI9121107.1"/>
    <property type="molecule type" value="Genomic_DNA"/>
</dbReference>
<proteinExistence type="predicted"/>
<name>A0ABW8CU58_STRBI</name>
<evidence type="ECO:0000313" key="5">
    <source>
        <dbReference type="Proteomes" id="UP001614391"/>
    </source>
</evidence>
<dbReference type="PROSITE" id="PS50110">
    <property type="entry name" value="RESPONSE_REGULATORY"/>
    <property type="match status" value="1"/>
</dbReference>
<evidence type="ECO:0000313" key="4">
    <source>
        <dbReference type="EMBL" id="MFI9121107.1"/>
    </source>
</evidence>
<dbReference type="InterPro" id="IPR001932">
    <property type="entry name" value="PPM-type_phosphatase-like_dom"/>
</dbReference>
<dbReference type="Proteomes" id="UP001614391">
    <property type="component" value="Unassembled WGS sequence"/>
</dbReference>
<dbReference type="Pfam" id="PF07228">
    <property type="entry name" value="SpoIIE"/>
    <property type="match status" value="1"/>
</dbReference>
<dbReference type="InterPro" id="IPR011006">
    <property type="entry name" value="CheY-like_superfamily"/>
</dbReference>
<dbReference type="PANTHER" id="PTHR43156:SF2">
    <property type="entry name" value="STAGE II SPORULATION PROTEIN E"/>
    <property type="match status" value="1"/>
</dbReference>
<dbReference type="InterPro" id="IPR052016">
    <property type="entry name" value="Bact_Sigma-Reg"/>
</dbReference>
<evidence type="ECO:0000256" key="2">
    <source>
        <dbReference type="PROSITE-ProRule" id="PRU00169"/>
    </source>
</evidence>
<keyword evidence="5" id="KW-1185">Reference proteome</keyword>
<dbReference type="RefSeq" id="WP_399616016.1">
    <property type="nucleotide sequence ID" value="NZ_JBITYT010000007.1"/>
</dbReference>
<evidence type="ECO:0000256" key="1">
    <source>
        <dbReference type="ARBA" id="ARBA00022801"/>
    </source>
</evidence>
<dbReference type="Gene3D" id="3.60.40.10">
    <property type="entry name" value="PPM-type phosphatase domain"/>
    <property type="match status" value="1"/>
</dbReference>
<evidence type="ECO:0000259" key="3">
    <source>
        <dbReference type="PROSITE" id="PS50110"/>
    </source>
</evidence>
<dbReference type="Gene3D" id="3.40.50.2300">
    <property type="match status" value="1"/>
</dbReference>
<accession>A0ABW8CU58</accession>
<sequence length="540" mass="56587">MAGQFPSDHSPACVLVVDDNPTNRYVLRTTLSRAGHTVVEAEDGTGALALLKDADALPEVAVVDVRLPDMTGFEVCERIKADPATAGIPVLHVSASAITVDDRTQGLNRGADAYLTEPIAPDELLATVTATLRYARARRRAERLADRLLHLNEATLLLYSADSAAGVARAAARGASIVLGAPAVAALISPHGEPASAVCDGAGGPSSPDAVADARLDARDLPPHHELGDRTGTRLLTVRAREWPGFPPGPVPLDRLVVAVARAKPGRQPVCLAVPAEAVSTSDDEQLLAQLAQACALALEALRSYTEEHDLALTLQRSFLPETLPDSHLADLAVRYLPASDHAEIGGDFYEALPTRGGLLLAVGDVAGHSLDAAMLMGQVRHALRAYAIEGHPPHDILGRLDHLLTAVGARLTLTLCIVSIDEATGLLHIANAGHLPPLLRTPDGDVRSLDEHGPLLGIGLPHPVSAEVAAPPGSVLVMTTDGLVERRRENLGVSLERLESALGGLPADVESVCDGLLEAFPPNGEDDIALMAVRLTGKR</sequence>
<dbReference type="SMART" id="SM00448">
    <property type="entry name" value="REC"/>
    <property type="match status" value="1"/>
</dbReference>
<protein>
    <submittedName>
        <fullName evidence="4">SpoIIE family protein phosphatase</fullName>
    </submittedName>
</protein>
<keyword evidence="2" id="KW-0597">Phosphoprotein</keyword>
<feature type="modified residue" description="4-aspartylphosphate" evidence="2">
    <location>
        <position position="64"/>
    </location>
</feature>
<dbReference type="SMART" id="SM00331">
    <property type="entry name" value="PP2C_SIG"/>
    <property type="match status" value="1"/>
</dbReference>
<feature type="domain" description="Response regulatory" evidence="3">
    <location>
        <begin position="13"/>
        <end position="132"/>
    </location>
</feature>